<gene>
    <name evidence="1" type="ORF">FHS92_000643</name>
</gene>
<dbReference type="Proteomes" id="UP000552700">
    <property type="component" value="Unassembled WGS sequence"/>
</dbReference>
<comment type="caution">
    <text evidence="1">The sequence shown here is derived from an EMBL/GenBank/DDBJ whole genome shotgun (WGS) entry which is preliminary data.</text>
</comment>
<reference evidence="1 2" key="1">
    <citation type="submission" date="2020-08" db="EMBL/GenBank/DDBJ databases">
        <title>Genomic Encyclopedia of Type Strains, Phase IV (KMG-IV): sequencing the most valuable type-strain genomes for metagenomic binning, comparative biology and taxonomic classification.</title>
        <authorList>
            <person name="Goeker M."/>
        </authorList>
    </citation>
    <scope>NUCLEOTIDE SEQUENCE [LARGE SCALE GENOMIC DNA]</scope>
    <source>
        <strain evidence="1 2">DSM 102255</strain>
    </source>
</reference>
<dbReference type="AlphaFoldDB" id="A0A841J090"/>
<evidence type="ECO:0000313" key="1">
    <source>
        <dbReference type="EMBL" id="MBB6122936.1"/>
    </source>
</evidence>
<name>A0A841J090_9SPHN</name>
<evidence type="ECO:0000313" key="2">
    <source>
        <dbReference type="Proteomes" id="UP000552700"/>
    </source>
</evidence>
<keyword evidence="2" id="KW-1185">Reference proteome</keyword>
<proteinExistence type="predicted"/>
<protein>
    <submittedName>
        <fullName evidence="1">Uncharacterized protein</fullName>
    </submittedName>
</protein>
<dbReference type="EMBL" id="JACIJP010000001">
    <property type="protein sequence ID" value="MBB6122936.1"/>
    <property type="molecule type" value="Genomic_DNA"/>
</dbReference>
<accession>A0A841J090</accession>
<organism evidence="1 2">
    <name type="scientific">Sphingobium subterraneum</name>
    <dbReference type="NCBI Taxonomy" id="627688"/>
    <lineage>
        <taxon>Bacteria</taxon>
        <taxon>Pseudomonadati</taxon>
        <taxon>Pseudomonadota</taxon>
        <taxon>Alphaproteobacteria</taxon>
        <taxon>Sphingomonadales</taxon>
        <taxon>Sphingomonadaceae</taxon>
        <taxon>Sphingobium</taxon>
    </lineage>
</organism>
<sequence>MLHAVSARKARLHHFRNAGTRVPLEDVVTSTVFGPLLFLAETDRDRVLRALLVGLGFTDKRWSGLLTLSFWIKRPTDPRIRPRSIEPDLIISDERGIVLLTEIKWGAPLDDGELAGQWACLDERERARARHLLIVRDKRPYHGQIRSDERLLRRYNLYPWPFKMHCWSDIAHSLEALGRSDAAAHLRSWARTVAHFLRTEDGFAMRGWTRLELNAVEAYVPRFRQAWWSNLHIVSRVERKWANG</sequence>